<dbReference type="SUPFAM" id="SSF69635">
    <property type="entry name" value="Type III secretory system chaperone-like"/>
    <property type="match status" value="1"/>
</dbReference>
<dbReference type="Gene3D" id="3.30.1460.10">
    <property type="match status" value="1"/>
</dbReference>
<gene>
    <name evidence="1" type="ORF">ENR64_12335</name>
</gene>
<dbReference type="AlphaFoldDB" id="A0A7C3PI34"/>
<organism evidence="1">
    <name type="scientific">Oscillatoriales cyanobacterium SpSt-418</name>
    <dbReference type="NCBI Taxonomy" id="2282169"/>
    <lineage>
        <taxon>Bacteria</taxon>
        <taxon>Bacillati</taxon>
        <taxon>Cyanobacteriota</taxon>
        <taxon>Cyanophyceae</taxon>
        <taxon>Oscillatoriophycideae</taxon>
        <taxon>Oscillatoriales</taxon>
    </lineage>
</organism>
<evidence type="ECO:0000313" key="1">
    <source>
        <dbReference type="EMBL" id="HFM98520.1"/>
    </source>
</evidence>
<protein>
    <submittedName>
        <fullName evidence="1">Uncharacterized protein</fullName>
    </submittedName>
</protein>
<dbReference type="EMBL" id="DSRU01000173">
    <property type="protein sequence ID" value="HFM98520.1"/>
    <property type="molecule type" value="Genomic_DNA"/>
</dbReference>
<comment type="caution">
    <text evidence="1">The sequence shown here is derived from an EMBL/GenBank/DDBJ whole genome shotgun (WGS) entry which is preliminary data.</text>
</comment>
<reference evidence="1" key="1">
    <citation type="journal article" date="2020" name="mSystems">
        <title>Genome- and Community-Level Interaction Insights into Carbon Utilization and Element Cycling Functions of Hydrothermarchaeota in Hydrothermal Sediment.</title>
        <authorList>
            <person name="Zhou Z."/>
            <person name="Liu Y."/>
            <person name="Xu W."/>
            <person name="Pan J."/>
            <person name="Luo Z.H."/>
            <person name="Li M."/>
        </authorList>
    </citation>
    <scope>NUCLEOTIDE SEQUENCE [LARGE SCALE GENOMIC DNA]</scope>
    <source>
        <strain evidence="1">SpSt-418</strain>
    </source>
</reference>
<proteinExistence type="predicted"/>
<sequence>MPAQSATPFLAELLEANFDTTQEVRYAIHQDVLWGVFQHSVAGLSPADFAAALQRLLVLKQQGIDACFTQLIEKRVRQIISLAKQQGQSMDATLQTLDHFYEEGVMGDMSLGTGAKEETLAAWRYQLERLWDEVE</sequence>
<name>A0A7C3PI34_9CYAN</name>
<accession>A0A7C3PI34</accession>